<dbReference type="Proteomes" id="UP001177260">
    <property type="component" value="Unassembled WGS sequence"/>
</dbReference>
<sequence length="360" mass="40623">MFSSKDLMPDKIHNDEAVFVGVTTVFTFLSTVAVFLRFTSRLLTLSVKWDDWTCFGALILAYGSFICIIIAATVAHGGYDIWFYSMATLEKYMKLVLGFNMMYVGSVTLSKVSILLFYQRIFQIRKPFRIASWIVGFLVFGFFASNEFGLIFSFSPVEAQWKVWLPNTTIQIKQFWLATGIINVLLDVIILCLPQPLVWKLKMGWKQRILLSGVFCLGGVVCIGSIFRLIYLQKVDLTNPTATQVTAGNWQVVEMNLSIICACLATYPSLYRHFRQRFSNYSRTYGSDYVDGKPLTGGSSAYGGSTLYAKGSQLERQPTDKNHASEYAMNDLGSVRVQTDVNVKWDEASQRSLSIAHQVV</sequence>
<evidence type="ECO:0000313" key="1">
    <source>
        <dbReference type="EMBL" id="KAK1140232.1"/>
    </source>
</evidence>
<dbReference type="EMBL" id="JAOPJF010000087">
    <property type="protein sequence ID" value="KAK1140232.1"/>
    <property type="molecule type" value="Genomic_DNA"/>
</dbReference>
<gene>
    <name evidence="1" type="ORF">N8T08_010529</name>
</gene>
<name>A0ACC3ARU0_9EURO</name>
<organism evidence="1 2">
    <name type="scientific">Aspergillus melleus</name>
    <dbReference type="NCBI Taxonomy" id="138277"/>
    <lineage>
        <taxon>Eukaryota</taxon>
        <taxon>Fungi</taxon>
        <taxon>Dikarya</taxon>
        <taxon>Ascomycota</taxon>
        <taxon>Pezizomycotina</taxon>
        <taxon>Eurotiomycetes</taxon>
        <taxon>Eurotiomycetidae</taxon>
        <taxon>Eurotiales</taxon>
        <taxon>Aspergillaceae</taxon>
        <taxon>Aspergillus</taxon>
        <taxon>Aspergillus subgen. Circumdati</taxon>
    </lineage>
</organism>
<accession>A0ACC3ARU0</accession>
<proteinExistence type="predicted"/>
<keyword evidence="2" id="KW-1185">Reference proteome</keyword>
<reference evidence="1 2" key="1">
    <citation type="journal article" date="2023" name="ACS Omega">
        <title>Identification of the Neoaspergillic Acid Biosynthesis Gene Cluster by Establishing an In Vitro CRISPR-Ribonucleoprotein Genetic System in Aspergillus melleus.</title>
        <authorList>
            <person name="Yuan B."/>
            <person name="Grau M.F."/>
            <person name="Murata R.M."/>
            <person name="Torok T."/>
            <person name="Venkateswaran K."/>
            <person name="Stajich J.E."/>
            <person name="Wang C.C.C."/>
        </authorList>
    </citation>
    <scope>NUCLEOTIDE SEQUENCE [LARGE SCALE GENOMIC DNA]</scope>
    <source>
        <strain evidence="1 2">IMV 1140</strain>
    </source>
</reference>
<evidence type="ECO:0000313" key="2">
    <source>
        <dbReference type="Proteomes" id="UP001177260"/>
    </source>
</evidence>
<protein>
    <submittedName>
        <fullName evidence="1">Uncharacterized protein</fullName>
    </submittedName>
</protein>
<comment type="caution">
    <text evidence="1">The sequence shown here is derived from an EMBL/GenBank/DDBJ whole genome shotgun (WGS) entry which is preliminary data.</text>
</comment>